<dbReference type="Pfam" id="PF07715">
    <property type="entry name" value="Plug"/>
    <property type="match status" value="1"/>
</dbReference>
<feature type="domain" description="TonB-dependent receptor plug" evidence="12">
    <location>
        <begin position="126"/>
        <end position="202"/>
    </location>
</feature>
<dbReference type="InterPro" id="IPR039426">
    <property type="entry name" value="TonB-dep_rcpt-like"/>
</dbReference>
<dbReference type="GO" id="GO:0044718">
    <property type="term" value="P:siderophore transmembrane transport"/>
    <property type="evidence" value="ECO:0007669"/>
    <property type="project" value="TreeGrafter"/>
</dbReference>
<sequence length="704" mass="76262">MTATIIILGLVASQTCHIVGQVLDVVEMRPVAGAHVLAADAGTTTDESGRFELTLPETPSARLTISHIGYEAKALTATPGPLPRPVLLRPRPIALPEVEVRPGPARPTGTHELSGPAIRRIPGAEKDILRAVQSLPGVSSTGDFFGWLYVRGGTPGENLFLLDGVEMPDPYHYAGLASVFNTALVEEVRLSTGGFGPDRGDRTASVLEVTTRPPRPGRRGRCGVDLTEVEAAAEFGTAGGDGFIAALRHCYLDLLLGRLDLGDGYILPTYTDFQLTARARPAPGLALNAGLLSTRESARAGDSSHWRAPGITLASRGTSGGLKLAWQPSGAARLSFQLSGIDRRQDFEVRDSLGENIRRHWPRNIRAGVLGHLIAAPGWLVEAGGSLASVAYRHESTLPLELLDPMRWGDTCVADIGFRQGDAWARVSRDVLPRLQVSAGARLDARSLDPGAVASPRLQARWQAGASTSLRTAWGIYRQFAAPEHRNADSLALAQPGAARARHLIFGLEQDLPAGITARLDLYDKRLDRLVVVRDGAFTADGTGSARGLELGLTRRQGVITWQGSYAWSRARRSWLHGLEPVPTDGEQPHILNLSGAGRLPGKIDASARLRWSSGAPYTPEVHYYENHCIPGEYNSARYPAYFRLDLRLARRFAIGGHGLDLWLSVLNATNARNVQSWYHDADGTRRAIWMLPRLPMLGLAWEF</sequence>
<evidence type="ECO:0000256" key="5">
    <source>
        <dbReference type="ARBA" id="ARBA00022729"/>
    </source>
</evidence>
<keyword evidence="9" id="KW-0998">Cell outer membrane</keyword>
<evidence type="ECO:0000256" key="2">
    <source>
        <dbReference type="ARBA" id="ARBA00022448"/>
    </source>
</evidence>
<comment type="subcellular location">
    <subcellularLocation>
        <location evidence="1">Cell outer membrane</location>
        <topology evidence="1">Multi-pass membrane protein</topology>
    </subcellularLocation>
</comment>
<keyword evidence="3" id="KW-1134">Transmembrane beta strand</keyword>
<dbReference type="GO" id="GO:0009279">
    <property type="term" value="C:cell outer membrane"/>
    <property type="evidence" value="ECO:0007669"/>
    <property type="project" value="UniProtKB-SubCell"/>
</dbReference>
<evidence type="ECO:0000313" key="13">
    <source>
        <dbReference type="EMBL" id="HDQ99287.1"/>
    </source>
</evidence>
<accession>A0A7V0T4Z1</accession>
<dbReference type="InterPro" id="IPR036942">
    <property type="entry name" value="Beta-barrel_TonB_sf"/>
</dbReference>
<evidence type="ECO:0000256" key="1">
    <source>
        <dbReference type="ARBA" id="ARBA00004571"/>
    </source>
</evidence>
<dbReference type="Proteomes" id="UP000885672">
    <property type="component" value="Unassembled WGS sequence"/>
</dbReference>
<dbReference type="Gene3D" id="2.40.170.20">
    <property type="entry name" value="TonB-dependent receptor, beta-barrel domain"/>
    <property type="match status" value="1"/>
</dbReference>
<proteinExistence type="inferred from homology"/>
<dbReference type="InterPro" id="IPR012910">
    <property type="entry name" value="Plug_dom"/>
</dbReference>
<protein>
    <recommendedName>
        <fullName evidence="14">TonB-dependent receptor</fullName>
    </recommendedName>
</protein>
<dbReference type="AlphaFoldDB" id="A0A7V0T4Z1"/>
<evidence type="ECO:0000256" key="10">
    <source>
        <dbReference type="RuleBase" id="RU003357"/>
    </source>
</evidence>
<dbReference type="SUPFAM" id="SSF56935">
    <property type="entry name" value="Porins"/>
    <property type="match status" value="1"/>
</dbReference>
<evidence type="ECO:0008006" key="14">
    <source>
        <dbReference type="Google" id="ProtNLM"/>
    </source>
</evidence>
<keyword evidence="5" id="KW-0732">Signal</keyword>
<dbReference type="PANTHER" id="PTHR30069">
    <property type="entry name" value="TONB-DEPENDENT OUTER MEMBRANE RECEPTOR"/>
    <property type="match status" value="1"/>
</dbReference>
<organism evidence="13">
    <name type="scientific">candidate division WOR-3 bacterium</name>
    <dbReference type="NCBI Taxonomy" id="2052148"/>
    <lineage>
        <taxon>Bacteria</taxon>
        <taxon>Bacteria division WOR-3</taxon>
    </lineage>
</organism>
<evidence type="ECO:0000256" key="8">
    <source>
        <dbReference type="ARBA" id="ARBA00023170"/>
    </source>
</evidence>
<keyword evidence="6 10" id="KW-0798">TonB box</keyword>
<dbReference type="SUPFAM" id="SSF49464">
    <property type="entry name" value="Carboxypeptidase regulatory domain-like"/>
    <property type="match status" value="1"/>
</dbReference>
<evidence type="ECO:0000256" key="6">
    <source>
        <dbReference type="ARBA" id="ARBA00023077"/>
    </source>
</evidence>
<keyword evidence="8" id="KW-0675">Receptor</keyword>
<dbReference type="InterPro" id="IPR008969">
    <property type="entry name" value="CarboxyPept-like_regulatory"/>
</dbReference>
<evidence type="ECO:0000259" key="11">
    <source>
        <dbReference type="Pfam" id="PF00593"/>
    </source>
</evidence>
<dbReference type="EMBL" id="DSBX01000128">
    <property type="protein sequence ID" value="HDQ99287.1"/>
    <property type="molecule type" value="Genomic_DNA"/>
</dbReference>
<evidence type="ECO:0000256" key="7">
    <source>
        <dbReference type="ARBA" id="ARBA00023136"/>
    </source>
</evidence>
<dbReference type="PANTHER" id="PTHR30069:SF29">
    <property type="entry name" value="HEMOGLOBIN AND HEMOGLOBIN-HAPTOGLOBIN-BINDING PROTEIN 1-RELATED"/>
    <property type="match status" value="1"/>
</dbReference>
<comment type="caution">
    <text evidence="13">The sequence shown here is derived from an EMBL/GenBank/DDBJ whole genome shotgun (WGS) entry which is preliminary data.</text>
</comment>
<keyword evidence="7 10" id="KW-0472">Membrane</keyword>
<reference evidence="13" key="1">
    <citation type="journal article" date="2020" name="mSystems">
        <title>Genome- and Community-Level Interaction Insights into Carbon Utilization and Element Cycling Functions of Hydrothermarchaeota in Hydrothermal Sediment.</title>
        <authorList>
            <person name="Zhou Z."/>
            <person name="Liu Y."/>
            <person name="Xu W."/>
            <person name="Pan J."/>
            <person name="Luo Z.H."/>
            <person name="Li M."/>
        </authorList>
    </citation>
    <scope>NUCLEOTIDE SEQUENCE [LARGE SCALE GENOMIC DNA]</scope>
    <source>
        <strain evidence="13">SpSt-1182</strain>
    </source>
</reference>
<evidence type="ECO:0000256" key="9">
    <source>
        <dbReference type="ARBA" id="ARBA00023237"/>
    </source>
</evidence>
<feature type="domain" description="TonB-dependent receptor-like beta-barrel" evidence="11">
    <location>
        <begin position="390"/>
        <end position="668"/>
    </location>
</feature>
<dbReference type="Pfam" id="PF00593">
    <property type="entry name" value="TonB_dep_Rec_b-barrel"/>
    <property type="match status" value="1"/>
</dbReference>
<evidence type="ECO:0000256" key="4">
    <source>
        <dbReference type="ARBA" id="ARBA00022692"/>
    </source>
</evidence>
<dbReference type="InterPro" id="IPR000531">
    <property type="entry name" value="Beta-barrel_TonB"/>
</dbReference>
<keyword evidence="2" id="KW-0813">Transport</keyword>
<gene>
    <name evidence="13" type="ORF">ENN51_03250</name>
</gene>
<dbReference type="Pfam" id="PF13715">
    <property type="entry name" value="CarbopepD_reg_2"/>
    <property type="match status" value="1"/>
</dbReference>
<keyword evidence="4" id="KW-0812">Transmembrane</keyword>
<dbReference type="Gene3D" id="2.60.40.1120">
    <property type="entry name" value="Carboxypeptidase-like, regulatory domain"/>
    <property type="match status" value="1"/>
</dbReference>
<comment type="similarity">
    <text evidence="10">Belongs to the TonB-dependent receptor family.</text>
</comment>
<dbReference type="GO" id="GO:0015344">
    <property type="term" value="F:siderophore uptake transmembrane transporter activity"/>
    <property type="evidence" value="ECO:0007669"/>
    <property type="project" value="TreeGrafter"/>
</dbReference>
<evidence type="ECO:0000256" key="3">
    <source>
        <dbReference type="ARBA" id="ARBA00022452"/>
    </source>
</evidence>
<evidence type="ECO:0000259" key="12">
    <source>
        <dbReference type="Pfam" id="PF07715"/>
    </source>
</evidence>
<name>A0A7V0T4Z1_UNCW3</name>